<dbReference type="RefSeq" id="WP_338139745.1">
    <property type="nucleotide sequence ID" value="NZ_JAILSO010000057.1"/>
</dbReference>
<reference evidence="1" key="2">
    <citation type="journal article" date="2022" name="J. Evol. Biol.">
        <title>Pre- and post-association barriers to host switching in sympatric mutualists.</title>
        <authorList>
            <person name="Dinges Z.M."/>
            <person name="Phillips R.K."/>
            <person name="Lively C.M."/>
            <person name="Bashey F."/>
        </authorList>
    </citation>
    <scope>NUCLEOTIDE SEQUENCE</scope>
    <source>
        <strain evidence="1">MC_266_E_2016</strain>
    </source>
</reference>
<evidence type="ECO:0008006" key="3">
    <source>
        <dbReference type="Google" id="ProtNLM"/>
    </source>
</evidence>
<proteinExistence type="predicted"/>
<comment type="caution">
    <text evidence="1">The sequence shown here is derived from an EMBL/GenBank/DDBJ whole genome shotgun (WGS) entry which is preliminary data.</text>
</comment>
<evidence type="ECO:0000313" key="2">
    <source>
        <dbReference type="Proteomes" id="UP001222434"/>
    </source>
</evidence>
<dbReference type="AlphaFoldDB" id="A0AAJ1J930"/>
<dbReference type="EMBL" id="JAILSO010000057">
    <property type="protein sequence ID" value="MDE1479402.1"/>
    <property type="molecule type" value="Genomic_DNA"/>
</dbReference>
<name>A0AAJ1J930_XENBV</name>
<gene>
    <name evidence="1" type="ORF">KKJ01_14465</name>
</gene>
<accession>A0AAJ1J930</accession>
<organism evidence="1 2">
    <name type="scientific">Xenorhabdus bovienii</name>
    <name type="common">Xenorhabdus nematophila subsp. bovienii</name>
    <dbReference type="NCBI Taxonomy" id="40576"/>
    <lineage>
        <taxon>Bacteria</taxon>
        <taxon>Pseudomonadati</taxon>
        <taxon>Pseudomonadota</taxon>
        <taxon>Gammaproteobacteria</taxon>
        <taxon>Enterobacterales</taxon>
        <taxon>Morganellaceae</taxon>
        <taxon>Xenorhabdus</taxon>
    </lineage>
</organism>
<evidence type="ECO:0000313" key="1">
    <source>
        <dbReference type="EMBL" id="MDE1479402.1"/>
    </source>
</evidence>
<protein>
    <recommendedName>
        <fullName evidence="3">Morphogenetic protein</fullName>
    </recommendedName>
</protein>
<dbReference type="Proteomes" id="UP001222434">
    <property type="component" value="Unassembled WGS sequence"/>
</dbReference>
<sequence>MRSRKDSPSHGGVWEDPAALKWRPSIHMPRWASRITLEVTDIRVEQLQNIKEEDALAEGIKTGRFGNKSNWRDGFYAPGDNQPCFSAKEAFKYLWQSIYSEESWNNNPWVWVIEFRRINND</sequence>
<reference evidence="1" key="1">
    <citation type="submission" date="2021-08" db="EMBL/GenBank/DDBJ databases">
        <authorList>
            <person name="Papudeshi B."/>
            <person name="Bashey-Visser F."/>
        </authorList>
    </citation>
    <scope>NUCLEOTIDE SEQUENCE</scope>
    <source>
        <strain evidence="1">MC_266_E_2016</strain>
    </source>
</reference>